<evidence type="ECO:0000256" key="7">
    <source>
        <dbReference type="ARBA" id="ARBA00023010"/>
    </source>
</evidence>
<comment type="subcellular location">
    <subcellularLocation>
        <location evidence="1 9">Cell membrane</location>
        <topology evidence="1 9">Single-pass membrane protein</topology>
    </subcellularLocation>
</comment>
<keyword evidence="8 9" id="KW-0472">Membrane</keyword>
<comment type="subunit">
    <text evidence="9">Forms a complex with TatC.</text>
</comment>
<evidence type="ECO:0000256" key="4">
    <source>
        <dbReference type="ARBA" id="ARBA00022692"/>
    </source>
</evidence>
<dbReference type="Pfam" id="PF02416">
    <property type="entry name" value="TatA_B_E"/>
    <property type="match status" value="1"/>
</dbReference>
<evidence type="ECO:0000256" key="3">
    <source>
        <dbReference type="ARBA" id="ARBA00022475"/>
    </source>
</evidence>
<name>A0A9D9IWJ8_9BACT</name>
<comment type="function">
    <text evidence="9">Part of the twin-arginine translocation (Tat) system that transports large folded proteins containing a characteristic twin-arginine motif in their signal peptide across membranes. TatA could form the protein-conducting channel of the Tat system.</text>
</comment>
<reference evidence="11" key="2">
    <citation type="journal article" date="2021" name="PeerJ">
        <title>Extensive microbial diversity within the chicken gut microbiome revealed by metagenomics and culture.</title>
        <authorList>
            <person name="Gilroy R."/>
            <person name="Ravi A."/>
            <person name="Getino M."/>
            <person name="Pursley I."/>
            <person name="Horton D.L."/>
            <person name="Alikhan N.F."/>
            <person name="Baker D."/>
            <person name="Gharbi K."/>
            <person name="Hall N."/>
            <person name="Watson M."/>
            <person name="Adriaenssens E.M."/>
            <person name="Foster-Nyarko E."/>
            <person name="Jarju S."/>
            <person name="Secka A."/>
            <person name="Antonio M."/>
            <person name="Oren A."/>
            <person name="Chaudhuri R.R."/>
            <person name="La Ragione R."/>
            <person name="Hildebrand F."/>
            <person name="Pallen M.J."/>
        </authorList>
    </citation>
    <scope>NUCLEOTIDE SEQUENCE</scope>
    <source>
        <strain evidence="11">2478</strain>
    </source>
</reference>
<dbReference type="InterPro" id="IPR003369">
    <property type="entry name" value="TatA/B/E"/>
</dbReference>
<organism evidence="11 12">
    <name type="scientific">Candidatus Cryptobacteroides excrementipullorum</name>
    <dbReference type="NCBI Taxonomy" id="2840761"/>
    <lineage>
        <taxon>Bacteria</taxon>
        <taxon>Pseudomonadati</taxon>
        <taxon>Bacteroidota</taxon>
        <taxon>Bacteroidia</taxon>
        <taxon>Bacteroidales</taxon>
        <taxon>Candidatus Cryptobacteroides</taxon>
    </lineage>
</organism>
<evidence type="ECO:0000256" key="2">
    <source>
        <dbReference type="ARBA" id="ARBA00022448"/>
    </source>
</evidence>
<dbReference type="GO" id="GO:0008320">
    <property type="term" value="F:protein transmembrane transporter activity"/>
    <property type="evidence" value="ECO:0007669"/>
    <property type="project" value="UniProtKB-UniRule"/>
</dbReference>
<dbReference type="AlphaFoldDB" id="A0A9D9IWJ8"/>
<comment type="caution">
    <text evidence="11">The sequence shown here is derived from an EMBL/GenBank/DDBJ whole genome shotgun (WGS) entry which is preliminary data.</text>
</comment>
<feature type="region of interest" description="Disordered" evidence="10">
    <location>
        <begin position="47"/>
        <end position="70"/>
    </location>
</feature>
<dbReference type="NCBIfam" id="TIGR01411">
    <property type="entry name" value="tatAE"/>
    <property type="match status" value="1"/>
</dbReference>
<evidence type="ECO:0000256" key="1">
    <source>
        <dbReference type="ARBA" id="ARBA00004162"/>
    </source>
</evidence>
<accession>A0A9D9IWJ8</accession>
<reference evidence="11" key="1">
    <citation type="submission" date="2020-10" db="EMBL/GenBank/DDBJ databases">
        <authorList>
            <person name="Gilroy R."/>
        </authorList>
    </citation>
    <scope>NUCLEOTIDE SEQUENCE</scope>
    <source>
        <strain evidence="11">2478</strain>
    </source>
</reference>
<evidence type="ECO:0000256" key="9">
    <source>
        <dbReference type="HAMAP-Rule" id="MF_00236"/>
    </source>
</evidence>
<protein>
    <recommendedName>
        <fullName evidence="9">Sec-independent protein translocase protein TatA</fullName>
    </recommendedName>
</protein>
<keyword evidence="3 9" id="KW-1003">Cell membrane</keyword>
<keyword evidence="6 9" id="KW-1133">Transmembrane helix</keyword>
<evidence type="ECO:0000256" key="5">
    <source>
        <dbReference type="ARBA" id="ARBA00022927"/>
    </source>
</evidence>
<proteinExistence type="inferred from homology"/>
<dbReference type="Proteomes" id="UP000823771">
    <property type="component" value="Unassembled WGS sequence"/>
</dbReference>
<sequence>MYLPLVFGLGFWEIAIIVFIIVLLFGAKKIPELMGGLGKGIKSFKEGIKSEDSDSRKEITSGGKEKDEER</sequence>
<gene>
    <name evidence="9" type="primary">tatA</name>
    <name evidence="11" type="ORF">IAB80_11305</name>
</gene>
<dbReference type="EMBL" id="JADILZ010000110">
    <property type="protein sequence ID" value="MBO8479454.1"/>
    <property type="molecule type" value="Genomic_DNA"/>
</dbReference>
<dbReference type="InterPro" id="IPR006312">
    <property type="entry name" value="TatA/E"/>
</dbReference>
<dbReference type="HAMAP" id="MF_00236">
    <property type="entry name" value="TatA_E"/>
    <property type="match status" value="1"/>
</dbReference>
<evidence type="ECO:0000313" key="12">
    <source>
        <dbReference type="Proteomes" id="UP000823771"/>
    </source>
</evidence>
<dbReference type="GO" id="GO:0043953">
    <property type="term" value="P:protein transport by the Tat complex"/>
    <property type="evidence" value="ECO:0007669"/>
    <property type="project" value="UniProtKB-UniRule"/>
</dbReference>
<keyword evidence="4 9" id="KW-0812">Transmembrane</keyword>
<keyword evidence="5 9" id="KW-0653">Protein transport</keyword>
<feature type="transmembrane region" description="Helical" evidence="9">
    <location>
        <begin position="6"/>
        <end position="27"/>
    </location>
</feature>
<evidence type="ECO:0000256" key="8">
    <source>
        <dbReference type="ARBA" id="ARBA00023136"/>
    </source>
</evidence>
<dbReference type="PANTHER" id="PTHR42982">
    <property type="entry name" value="SEC-INDEPENDENT PROTEIN TRANSLOCASE PROTEIN TATA"/>
    <property type="match status" value="1"/>
</dbReference>
<evidence type="ECO:0000313" key="11">
    <source>
        <dbReference type="EMBL" id="MBO8479454.1"/>
    </source>
</evidence>
<dbReference type="Gene3D" id="1.20.5.3310">
    <property type="match status" value="1"/>
</dbReference>
<dbReference type="PANTHER" id="PTHR42982:SF1">
    <property type="entry name" value="SEC-INDEPENDENT PROTEIN TRANSLOCASE PROTEIN TATA"/>
    <property type="match status" value="1"/>
</dbReference>
<comment type="similarity">
    <text evidence="9">Belongs to the TatA/E family.</text>
</comment>
<keyword evidence="7 9" id="KW-0811">Translocation</keyword>
<evidence type="ECO:0000256" key="6">
    <source>
        <dbReference type="ARBA" id="ARBA00022989"/>
    </source>
</evidence>
<evidence type="ECO:0000256" key="10">
    <source>
        <dbReference type="SAM" id="MobiDB-lite"/>
    </source>
</evidence>
<keyword evidence="2 9" id="KW-0813">Transport</keyword>
<dbReference type="GO" id="GO:0033281">
    <property type="term" value="C:TAT protein transport complex"/>
    <property type="evidence" value="ECO:0007669"/>
    <property type="project" value="UniProtKB-UniRule"/>
</dbReference>